<reference evidence="3" key="1">
    <citation type="submission" date="2022-11" db="UniProtKB">
        <authorList>
            <consortium name="WormBaseParasite"/>
        </authorList>
    </citation>
    <scope>IDENTIFICATION</scope>
</reference>
<protein>
    <submittedName>
        <fullName evidence="3">Uncharacterized protein</fullName>
    </submittedName>
</protein>
<keyword evidence="2" id="KW-1185">Reference proteome</keyword>
<evidence type="ECO:0000256" key="1">
    <source>
        <dbReference type="SAM" id="MobiDB-lite"/>
    </source>
</evidence>
<dbReference type="WBParaSite" id="PgR254_g002_t01">
    <property type="protein sequence ID" value="PgR254_g002_t01"/>
    <property type="gene ID" value="PgR254_g002"/>
</dbReference>
<sequence length="259" mass="28641">RHVSSRFSSHRQAEKRSSARDMKGNRPLTELPSALSVGSDWTYHTGDEFNATYFDHSIQRKNQSVGQMSSTKQQNDFIITPEMKRSRSPIIVRVTMSQKDKSVKRIDDEQEGGTAVDSKKPFETNVDDIAPPDYDSAWANFNRTSQLSLDEKQNVVSVCRADDTVTAYASTYGYSGDATAVATKSPLSIGGLQQGSPQETQIGRNIQNLTDIIEKRNIYGYGEEENKTAIATTTTATRAITGNFAVTLNLFRTASLLPL</sequence>
<evidence type="ECO:0000313" key="3">
    <source>
        <dbReference type="WBParaSite" id="PgR254_g002_t01"/>
    </source>
</evidence>
<feature type="compositionally biased region" description="Basic and acidic residues" evidence="1">
    <location>
        <begin position="11"/>
        <end position="24"/>
    </location>
</feature>
<dbReference type="AlphaFoldDB" id="A0A915CJQ1"/>
<accession>A0A915CJQ1</accession>
<name>A0A915CJQ1_PARUN</name>
<feature type="region of interest" description="Disordered" evidence="1">
    <location>
        <begin position="1"/>
        <end position="33"/>
    </location>
</feature>
<organism evidence="2 3">
    <name type="scientific">Parascaris univalens</name>
    <name type="common">Nematode worm</name>
    <dbReference type="NCBI Taxonomy" id="6257"/>
    <lineage>
        <taxon>Eukaryota</taxon>
        <taxon>Metazoa</taxon>
        <taxon>Ecdysozoa</taxon>
        <taxon>Nematoda</taxon>
        <taxon>Chromadorea</taxon>
        <taxon>Rhabditida</taxon>
        <taxon>Spirurina</taxon>
        <taxon>Ascaridomorpha</taxon>
        <taxon>Ascaridoidea</taxon>
        <taxon>Ascarididae</taxon>
        <taxon>Parascaris</taxon>
    </lineage>
</organism>
<dbReference type="Proteomes" id="UP000887569">
    <property type="component" value="Unplaced"/>
</dbReference>
<feature type="region of interest" description="Disordered" evidence="1">
    <location>
        <begin position="101"/>
        <end position="125"/>
    </location>
</feature>
<evidence type="ECO:0000313" key="2">
    <source>
        <dbReference type="Proteomes" id="UP000887569"/>
    </source>
</evidence>
<proteinExistence type="predicted"/>